<sequence>MEGLFALGSNGSGQLGIGHKEDVSVPKPVLFDEHHNHPLPGAANGNGSDDDDIVKIAAGGNHTILVTKRGKAYWSGDPSTGACGIVVASAAVASTPPVFREVVLPKAGAEAETETETEPLPGPVADVACTWDSSVFALRDAEGKATKVYSCGGGGGGSGRAKEPIPSPLIEEIAGFPPPGSEIRHLAAGFRHVVAVLDNGDVYGWGHGRKGQLGVGTDTNPNPSDRGIVPRPTKIEGVGFPVARAVCCQHATCLIAEPGDGRVVVLGADKWGLRSAAPAAVPNWKAVAAGWGAVYVLRYDGVLEAWGRDDHGQLPPPGVPRIASVAAGSEHVVALTADTGEVISWGWGEHGNCGPQQTGGEGETSGVGDVKGRWNTIASLRNLPEGSDITLIGAGCATSWIQIAADGIFL</sequence>
<keyword evidence="2" id="KW-0677">Repeat</keyword>
<feature type="region of interest" description="Disordered" evidence="4">
    <location>
        <begin position="30"/>
        <end position="50"/>
    </location>
</feature>
<comment type="caution">
    <text evidence="6">The sequence shown here is derived from an EMBL/GenBank/DDBJ whole genome shotgun (WGS) entry which is preliminary data.</text>
</comment>
<dbReference type="PROSITE" id="PS00626">
    <property type="entry name" value="RCC1_2"/>
    <property type="match status" value="1"/>
</dbReference>
<accession>A0AAN9YQX8</accession>
<dbReference type="AlphaFoldDB" id="A0AAN9YQX8"/>
<dbReference type="InterPro" id="IPR058923">
    <property type="entry name" value="RCC1-like_dom"/>
</dbReference>
<feature type="repeat" description="RCC1" evidence="3">
    <location>
        <begin position="2"/>
        <end position="69"/>
    </location>
</feature>
<organism evidence="6 7">
    <name type="scientific">Diatrype stigma</name>
    <dbReference type="NCBI Taxonomy" id="117547"/>
    <lineage>
        <taxon>Eukaryota</taxon>
        <taxon>Fungi</taxon>
        <taxon>Dikarya</taxon>
        <taxon>Ascomycota</taxon>
        <taxon>Pezizomycotina</taxon>
        <taxon>Sordariomycetes</taxon>
        <taxon>Xylariomycetidae</taxon>
        <taxon>Xylariales</taxon>
        <taxon>Diatrypaceae</taxon>
        <taxon>Diatrype</taxon>
    </lineage>
</organism>
<evidence type="ECO:0000256" key="2">
    <source>
        <dbReference type="ARBA" id="ARBA00022737"/>
    </source>
</evidence>
<dbReference type="SUPFAM" id="SSF50985">
    <property type="entry name" value="RCC1/BLIP-II"/>
    <property type="match status" value="1"/>
</dbReference>
<evidence type="ECO:0000256" key="3">
    <source>
        <dbReference type="PROSITE-ProRule" id="PRU00235"/>
    </source>
</evidence>
<dbReference type="EMBL" id="JAKJXP020000051">
    <property type="protein sequence ID" value="KAK7751292.1"/>
    <property type="molecule type" value="Genomic_DNA"/>
</dbReference>
<feature type="repeat" description="RCC1" evidence="3">
    <location>
        <begin position="200"/>
        <end position="258"/>
    </location>
</feature>
<dbReference type="Proteomes" id="UP001320420">
    <property type="component" value="Unassembled WGS sequence"/>
</dbReference>
<protein>
    <submittedName>
        <fullName evidence="6">Alpha tubulin suppressor</fullName>
    </submittedName>
</protein>
<gene>
    <name evidence="6" type="primary">ATS1</name>
    <name evidence="6" type="ORF">SLS62_006698</name>
</gene>
<dbReference type="Pfam" id="PF25390">
    <property type="entry name" value="WD40_RLD"/>
    <property type="match status" value="1"/>
</dbReference>
<keyword evidence="7" id="KW-1185">Reference proteome</keyword>
<evidence type="ECO:0000313" key="6">
    <source>
        <dbReference type="EMBL" id="KAK7751292.1"/>
    </source>
</evidence>
<feature type="repeat" description="RCC1" evidence="3">
    <location>
        <begin position="301"/>
        <end position="338"/>
    </location>
</feature>
<evidence type="ECO:0000259" key="5">
    <source>
        <dbReference type="Pfam" id="PF25390"/>
    </source>
</evidence>
<dbReference type="PANTHER" id="PTHR45982:SF5">
    <property type="entry name" value="RCC DOMAIN-CONTAINING PROTEIN ATS1"/>
    <property type="match status" value="1"/>
</dbReference>
<feature type="domain" description="RCC1-like" evidence="5">
    <location>
        <begin position="4"/>
        <end position="358"/>
    </location>
</feature>
<reference evidence="6 7" key="1">
    <citation type="submission" date="2024-02" db="EMBL/GenBank/DDBJ databases">
        <title>De novo assembly and annotation of 12 fungi associated with fruit tree decline syndrome in Ontario, Canada.</title>
        <authorList>
            <person name="Sulman M."/>
            <person name="Ellouze W."/>
            <person name="Ilyukhin E."/>
        </authorList>
    </citation>
    <scope>NUCLEOTIDE SEQUENCE [LARGE SCALE GENOMIC DNA]</scope>
    <source>
        <strain evidence="6 7">M11/M66-122</strain>
    </source>
</reference>
<dbReference type="PRINTS" id="PR00633">
    <property type="entry name" value="RCCNDNSATION"/>
</dbReference>
<dbReference type="InterPro" id="IPR000408">
    <property type="entry name" value="Reg_chr_condens"/>
</dbReference>
<evidence type="ECO:0000256" key="1">
    <source>
        <dbReference type="ARBA" id="ARBA00022658"/>
    </source>
</evidence>
<keyword evidence="1" id="KW-0344">Guanine-nucleotide releasing factor</keyword>
<dbReference type="Gene3D" id="2.130.10.30">
    <property type="entry name" value="Regulator of chromosome condensation 1/beta-lactamase-inhibitor protein II"/>
    <property type="match status" value="2"/>
</dbReference>
<dbReference type="InterPro" id="IPR051553">
    <property type="entry name" value="Ran_GTPase-activating"/>
</dbReference>
<name>A0AAN9YQX8_9PEZI</name>
<evidence type="ECO:0000256" key="4">
    <source>
        <dbReference type="SAM" id="MobiDB-lite"/>
    </source>
</evidence>
<evidence type="ECO:0000313" key="7">
    <source>
        <dbReference type="Proteomes" id="UP001320420"/>
    </source>
</evidence>
<dbReference type="InterPro" id="IPR009091">
    <property type="entry name" value="RCC1/BLIP-II"/>
</dbReference>
<proteinExistence type="predicted"/>
<dbReference type="PROSITE" id="PS50012">
    <property type="entry name" value="RCC1_3"/>
    <property type="match status" value="3"/>
</dbReference>
<dbReference type="PANTHER" id="PTHR45982">
    <property type="entry name" value="REGULATOR OF CHROMOSOME CONDENSATION"/>
    <property type="match status" value="1"/>
</dbReference>